<keyword evidence="2" id="KW-1185">Reference proteome</keyword>
<evidence type="ECO:0000313" key="2">
    <source>
        <dbReference type="Proteomes" id="UP000325292"/>
    </source>
</evidence>
<evidence type="ECO:0000313" key="1">
    <source>
        <dbReference type="EMBL" id="AUW93984.1"/>
    </source>
</evidence>
<dbReference type="PANTHER" id="PTHR43235">
    <property type="entry name" value="GLUTAMINE AMIDOTRANSFERASE PB2B2.05-RELATED"/>
    <property type="match status" value="1"/>
</dbReference>
<dbReference type="PANTHER" id="PTHR43235:SF1">
    <property type="entry name" value="GLUTAMINE AMIDOTRANSFERASE PB2B2.05-RELATED"/>
    <property type="match status" value="1"/>
</dbReference>
<dbReference type="Gene3D" id="3.40.50.880">
    <property type="match status" value="1"/>
</dbReference>
<dbReference type="PROSITE" id="PS51273">
    <property type="entry name" value="GATASE_TYPE_1"/>
    <property type="match status" value="1"/>
</dbReference>
<dbReference type="InterPro" id="IPR044668">
    <property type="entry name" value="PuuD-like"/>
</dbReference>
<protein>
    <submittedName>
        <fullName evidence="1">Peptidase C26</fullName>
    </submittedName>
</protein>
<reference evidence="1 2" key="1">
    <citation type="journal article" date="2019" name="Sci. Rep.">
        <title>Sulfobacillus thermotolerans: new insights into resistance and metabolic capacities of acidophilic chemolithotrophs.</title>
        <authorList>
            <person name="Panyushkina A.E."/>
            <person name="Babenko V.V."/>
            <person name="Nikitina A.S."/>
            <person name="Selezneva O.V."/>
            <person name="Tsaplina I.A."/>
            <person name="Letarova M.A."/>
            <person name="Kostryukova E.S."/>
            <person name="Letarov A.V."/>
        </authorList>
    </citation>
    <scope>NUCLEOTIDE SEQUENCE [LARGE SCALE GENOMIC DNA]</scope>
    <source>
        <strain evidence="1 2">Kr1</strain>
    </source>
</reference>
<sequence>MESKPLIAISMSRELGPDNVYRDFLRAPYLHAVVQAGGIPVLLPNVPESQEALLRCDGLLLTGGGDFDPAAYGALDAGTNQASISKDRDRTEIALVRAALQHKMPVFGICRGVQAIAVAQEGTLVQDIPRVYPTSDIHHNQSQPRQQATHGVTVLPGTKLHHVTETTDLRVNSFHHQALDKVPRGWNVAAHAEDGLVEAIEYPGNSWGIGVQWHPEDLVDSETHARKLFADFVDAARQYMEQERHNV</sequence>
<organism evidence="1 2">
    <name type="scientific">Sulfobacillus thermotolerans</name>
    <dbReference type="NCBI Taxonomy" id="338644"/>
    <lineage>
        <taxon>Bacteria</taxon>
        <taxon>Bacillati</taxon>
        <taxon>Bacillota</taxon>
        <taxon>Clostridia</taxon>
        <taxon>Eubacteriales</taxon>
        <taxon>Clostridiales Family XVII. Incertae Sedis</taxon>
        <taxon>Sulfobacillus</taxon>
    </lineage>
</organism>
<dbReference type="InterPro" id="IPR011697">
    <property type="entry name" value="Peptidase_C26"/>
</dbReference>
<dbReference type="Proteomes" id="UP000325292">
    <property type="component" value="Chromosome"/>
</dbReference>
<dbReference type="InterPro" id="IPR029062">
    <property type="entry name" value="Class_I_gatase-like"/>
</dbReference>
<proteinExistence type="predicted"/>
<dbReference type="EMBL" id="CP019454">
    <property type="protein sequence ID" value="AUW93984.1"/>
    <property type="molecule type" value="Genomic_DNA"/>
</dbReference>
<dbReference type="SUPFAM" id="SSF52317">
    <property type="entry name" value="Class I glutamine amidotransferase-like"/>
    <property type="match status" value="1"/>
</dbReference>
<dbReference type="Pfam" id="PF07722">
    <property type="entry name" value="Peptidase_C26"/>
    <property type="match status" value="1"/>
</dbReference>
<gene>
    <name evidence="1" type="ORF">BXT84_08510</name>
</gene>
<accession>A0ABN5H2B9</accession>
<dbReference type="CDD" id="cd01745">
    <property type="entry name" value="GATase1_2"/>
    <property type="match status" value="1"/>
</dbReference>
<name>A0ABN5H2B9_9FIRM</name>